<keyword evidence="3" id="KW-1185">Reference proteome</keyword>
<dbReference type="PANTHER" id="PTHR46148:SF59">
    <property type="entry name" value="NUCLEOTIDYLTRANSFERASE, RIBONUCLEASE H"/>
    <property type="match status" value="1"/>
</dbReference>
<organism evidence="2 3">
    <name type="scientific">Tanacetum coccineum</name>
    <dbReference type="NCBI Taxonomy" id="301880"/>
    <lineage>
        <taxon>Eukaryota</taxon>
        <taxon>Viridiplantae</taxon>
        <taxon>Streptophyta</taxon>
        <taxon>Embryophyta</taxon>
        <taxon>Tracheophyta</taxon>
        <taxon>Spermatophyta</taxon>
        <taxon>Magnoliopsida</taxon>
        <taxon>eudicotyledons</taxon>
        <taxon>Gunneridae</taxon>
        <taxon>Pentapetalae</taxon>
        <taxon>asterids</taxon>
        <taxon>campanulids</taxon>
        <taxon>Asterales</taxon>
        <taxon>Asteraceae</taxon>
        <taxon>Asteroideae</taxon>
        <taxon>Anthemideae</taxon>
        <taxon>Anthemidinae</taxon>
        <taxon>Tanacetum</taxon>
    </lineage>
</organism>
<dbReference type="PANTHER" id="PTHR46148">
    <property type="entry name" value="CHROMO DOMAIN-CONTAINING PROTEIN"/>
    <property type="match status" value="1"/>
</dbReference>
<dbReference type="EMBL" id="BQNB010009169">
    <property type="protein sequence ID" value="GJS59721.1"/>
    <property type="molecule type" value="Genomic_DNA"/>
</dbReference>
<gene>
    <name evidence="2" type="ORF">Tco_0654505</name>
</gene>
<evidence type="ECO:0000313" key="2">
    <source>
        <dbReference type="EMBL" id="GJS59721.1"/>
    </source>
</evidence>
<reference evidence="2" key="2">
    <citation type="submission" date="2022-01" db="EMBL/GenBank/DDBJ databases">
        <authorList>
            <person name="Yamashiro T."/>
            <person name="Shiraishi A."/>
            <person name="Satake H."/>
            <person name="Nakayama K."/>
        </authorList>
    </citation>
    <scope>NUCLEOTIDE SEQUENCE</scope>
</reference>
<proteinExistence type="predicted"/>
<evidence type="ECO:0000259" key="1">
    <source>
        <dbReference type="Pfam" id="PF24626"/>
    </source>
</evidence>
<comment type="caution">
    <text evidence="2">The sequence shown here is derived from an EMBL/GenBank/DDBJ whole genome shotgun (WGS) entry which is preliminary data.</text>
</comment>
<dbReference type="Pfam" id="PF24626">
    <property type="entry name" value="SH3_Tf2-1"/>
    <property type="match status" value="1"/>
</dbReference>
<reference evidence="2" key="1">
    <citation type="journal article" date="2022" name="Int. J. Mol. Sci.">
        <title>Draft Genome of Tanacetum Coccineum: Genomic Comparison of Closely Related Tanacetum-Family Plants.</title>
        <authorList>
            <person name="Yamashiro T."/>
            <person name="Shiraishi A."/>
            <person name="Nakayama K."/>
            <person name="Satake H."/>
        </authorList>
    </citation>
    <scope>NUCLEOTIDE SEQUENCE</scope>
</reference>
<protein>
    <recommendedName>
        <fullName evidence="1">Tf2-1-like SH3-like domain-containing protein</fullName>
    </recommendedName>
</protein>
<dbReference type="Proteomes" id="UP001151760">
    <property type="component" value="Unassembled WGS sequence"/>
</dbReference>
<name>A0ABQ4X3G5_9ASTR</name>
<sequence length="133" mass="15014">MSNAHSLGRGRRKPANWTRDCPIDYPQDCSNKGNIEDCTRSPEELCRQSTKAVRVRVGDKVLLKVSPWKGVVRFGKRIKLSLRYVGPFEVVEGVGPVAYRLHLLQELVGIHDTFHVSNLKKCLANVNLHVPLE</sequence>
<accession>A0ABQ4X3G5</accession>
<feature type="domain" description="Tf2-1-like SH3-like" evidence="1">
    <location>
        <begin position="58"/>
        <end position="122"/>
    </location>
</feature>
<dbReference type="InterPro" id="IPR056924">
    <property type="entry name" value="SH3_Tf2-1"/>
</dbReference>
<evidence type="ECO:0000313" key="3">
    <source>
        <dbReference type="Proteomes" id="UP001151760"/>
    </source>
</evidence>